<dbReference type="RefSeq" id="YP_184830.1">
    <property type="nucleotide sequence ID" value="NC_006647.1"/>
</dbReference>
<reference evidence="1 2" key="1">
    <citation type="journal article" date="2004" name="Science">
        <title>Genome sequence of a polydnavirus: insights into symbiotic virus evolution.</title>
        <authorList>
            <person name="Espagne E."/>
            <person name="Dupuy C."/>
            <person name="Huguet E."/>
            <person name="Cattolico L."/>
            <person name="Provost B."/>
            <person name="Martins N."/>
            <person name="Poirie M."/>
            <person name="Periquet G."/>
            <person name="Drezen J.M."/>
        </authorList>
    </citation>
    <scope>NUCLEOTIDE SEQUENCE [LARGE SCALE GENOMIC DNA]</scope>
</reference>
<dbReference type="EMBL" id="AJ632318">
    <property type="protein sequence ID" value="CAG17452.1"/>
    <property type="molecule type" value="Genomic_DNA"/>
</dbReference>
<name>Q5ZP05_9VIRU</name>
<evidence type="ECO:0000313" key="2">
    <source>
        <dbReference type="Proteomes" id="UP000203537"/>
    </source>
</evidence>
<organism evidence="1 2">
    <name type="scientific">Bracoviriform congregatae</name>
    <dbReference type="NCBI Taxonomy" id="39640"/>
    <lineage>
        <taxon>Viruses</taxon>
        <taxon>Viruses incertae sedis</taxon>
        <taxon>Polydnaviriformidae</taxon>
        <taxon>Bracoviriform</taxon>
    </lineage>
</organism>
<evidence type="ECO:0000313" key="1">
    <source>
        <dbReference type="EMBL" id="CAG17452.1"/>
    </source>
</evidence>
<protein>
    <submittedName>
        <fullName evidence="1">Uncharacterized protein</fullName>
    </submittedName>
</protein>
<proteinExistence type="predicted"/>
<dbReference type="GeneID" id="3238868"/>
<gene>
    <name evidence="1" type="ORF">CcBV_15.3</name>
</gene>
<dbReference type="KEGG" id="vg:3238868"/>
<sequence length="98" mass="11229">MHTLLSTGIILPQQVTVDVVDKHLHCLQAVITFVATKTVENVFMVEIVEKHEVAGPTHRAETIMHRSRRSLQARTNFCMTGRAKDWGLFKYVTYSIYL</sequence>
<dbReference type="Proteomes" id="UP000203537">
    <property type="component" value="Genome"/>
</dbReference>
<accession>Q5ZP05</accession>